<dbReference type="OrthoDB" id="9794546at2"/>
<keyword evidence="1" id="KW-0732">Signal</keyword>
<name>A0A495MIP9_9FLAO</name>
<comment type="caution">
    <text evidence="2">The sequence shown here is derived from an EMBL/GenBank/DDBJ whole genome shotgun (WGS) entry which is preliminary data.</text>
</comment>
<sequence>MKFLQAIVLLISLNAMAQADIGIGIVSVKLNGQTVLKLYADPYDKEPKHILEFFNDENTESLDLKDFENHEKWLKPEIFAIEDNQLIFRCKSEERFWVEIIVNNETGESYWLRKTKTTDLNTWEGFLKEMFMISRNDFPQEIKTQPNDEAKEIQFDGDECFQVKTMKGDWIQIFTGPHCDDVGGGSLKSGWIRWKEGSKLLIDYFLTS</sequence>
<keyword evidence="3" id="KW-1185">Reference proteome</keyword>
<dbReference type="RefSeq" id="WP_121374721.1">
    <property type="nucleotide sequence ID" value="NZ_RBLC01000001.1"/>
</dbReference>
<dbReference type="Proteomes" id="UP000277579">
    <property type="component" value="Unassembled WGS sequence"/>
</dbReference>
<accession>A0A495MIP9</accession>
<feature type="signal peptide" evidence="1">
    <location>
        <begin position="1"/>
        <end position="17"/>
    </location>
</feature>
<organism evidence="2 3">
    <name type="scientific">Flavobacterium endophyticum</name>
    <dbReference type="NCBI Taxonomy" id="1540163"/>
    <lineage>
        <taxon>Bacteria</taxon>
        <taxon>Pseudomonadati</taxon>
        <taxon>Bacteroidota</taxon>
        <taxon>Flavobacteriia</taxon>
        <taxon>Flavobacteriales</taxon>
        <taxon>Flavobacteriaceae</taxon>
        <taxon>Flavobacterium</taxon>
    </lineage>
</organism>
<evidence type="ECO:0000313" key="3">
    <source>
        <dbReference type="Proteomes" id="UP000277579"/>
    </source>
</evidence>
<dbReference type="AlphaFoldDB" id="A0A495MIP9"/>
<evidence type="ECO:0000256" key="1">
    <source>
        <dbReference type="SAM" id="SignalP"/>
    </source>
</evidence>
<gene>
    <name evidence="2" type="ORF">CLV94_0338</name>
</gene>
<dbReference type="EMBL" id="RBLC01000001">
    <property type="protein sequence ID" value="RKS25308.1"/>
    <property type="molecule type" value="Genomic_DNA"/>
</dbReference>
<feature type="chain" id="PRO_5019712421" evidence="1">
    <location>
        <begin position="18"/>
        <end position="208"/>
    </location>
</feature>
<reference evidence="2 3" key="1">
    <citation type="submission" date="2018-10" db="EMBL/GenBank/DDBJ databases">
        <title>Genomic Encyclopedia of Archaeal and Bacterial Type Strains, Phase II (KMG-II): from individual species to whole genera.</title>
        <authorList>
            <person name="Goeker M."/>
        </authorList>
    </citation>
    <scope>NUCLEOTIDE SEQUENCE [LARGE SCALE GENOMIC DNA]</scope>
    <source>
        <strain evidence="2 3">DSM 29537</strain>
    </source>
</reference>
<protein>
    <submittedName>
        <fullName evidence="2">Uncharacterized protein</fullName>
    </submittedName>
</protein>
<evidence type="ECO:0000313" key="2">
    <source>
        <dbReference type="EMBL" id="RKS25308.1"/>
    </source>
</evidence>
<proteinExistence type="predicted"/>